<dbReference type="Proteomes" id="UP001223261">
    <property type="component" value="Chromosome"/>
</dbReference>
<protein>
    <submittedName>
        <fullName evidence="3">Glycerophosphodiester phosphodiesterase family protein</fullName>
    </submittedName>
</protein>
<dbReference type="GeneID" id="99676369"/>
<keyword evidence="4" id="KW-1185">Reference proteome</keyword>
<accession>A0AAP1RTJ2</accession>
<evidence type="ECO:0000313" key="5">
    <source>
        <dbReference type="Proteomes" id="UP001223261"/>
    </source>
</evidence>
<dbReference type="PANTHER" id="PTHR46211:SF1">
    <property type="entry name" value="GLYCEROPHOSPHODIESTER PHOSPHODIESTERASE, CYTOPLASMIC"/>
    <property type="match status" value="1"/>
</dbReference>
<dbReference type="Pfam" id="PF03009">
    <property type="entry name" value="GDPD"/>
    <property type="match status" value="1"/>
</dbReference>
<feature type="domain" description="GP-PDE" evidence="1">
    <location>
        <begin position="9"/>
        <end position="248"/>
    </location>
</feature>
<dbReference type="InterPro" id="IPR030395">
    <property type="entry name" value="GP_PDE_dom"/>
</dbReference>
<dbReference type="GO" id="GO:0008081">
    <property type="term" value="F:phosphoric diester hydrolase activity"/>
    <property type="evidence" value="ECO:0007669"/>
    <property type="project" value="InterPro"/>
</dbReference>
<proteinExistence type="predicted"/>
<dbReference type="GO" id="GO:0006629">
    <property type="term" value="P:lipid metabolic process"/>
    <property type="evidence" value="ECO:0007669"/>
    <property type="project" value="InterPro"/>
</dbReference>
<evidence type="ECO:0000259" key="1">
    <source>
        <dbReference type="PROSITE" id="PS51704"/>
    </source>
</evidence>
<sequence>MNLNSINSIIKVAHRGVPSLIPENTIASYKYALTLNIDMLEIDIHRTKDGKLVVMHDPTTERTTLEQGTIKDLTYDELLKYDIGKWKGEKFIGERIPLLQEVLQLIKPTNIKLLIEVKHPDKYPGIEEELINEIIKTGLDINRIIIQSFDRNSVKKVRELNKNIKLGVLISKRHRLIRNDTIQKISEYAQYLNPNYKLLTKGFVKSIHAHGLKILPYTVNDYHNFVRMIEIGVDGVITDYPQSLSEWLNE</sequence>
<evidence type="ECO:0000313" key="4">
    <source>
        <dbReference type="Proteomes" id="UP000770161"/>
    </source>
</evidence>
<gene>
    <name evidence="2" type="ORF">KQ656_02590</name>
    <name evidence="3" type="ORF">PYH69_08965</name>
</gene>
<reference evidence="3" key="2">
    <citation type="journal article" date="2023" name="Antibiotics">
        <title>Prevalence and Molecular Characterization of Methicillin-Resistant Staphylococci (MRS) and Mammaliicocci (MRM) in Dromedary Camels from Algeria: First Detection of SCCmec-mecC Hybrid in Methicillin-Resistant Mammaliicoccus lentus.</title>
        <authorList>
            <person name="Belhout C."/>
            <person name="Boyen F."/>
            <person name="Vereecke N."/>
            <person name="Theuns S."/>
            <person name="Taibi N."/>
            <person name="Stegger M."/>
            <person name="de la Fe-Rodriguez P.Y."/>
            <person name="Bouayad L."/>
            <person name="Elgroud R."/>
            <person name="Butaye P."/>
        </authorList>
    </citation>
    <scope>NUCLEOTIDE SEQUENCE</scope>
    <source>
        <strain evidence="3">7048</strain>
    </source>
</reference>
<evidence type="ECO:0000313" key="2">
    <source>
        <dbReference type="EMBL" id="MBU6112825.1"/>
    </source>
</evidence>
<dbReference type="Gene3D" id="3.20.20.190">
    <property type="entry name" value="Phosphatidylinositol (PI) phosphodiesterase"/>
    <property type="match status" value="1"/>
</dbReference>
<dbReference type="RefSeq" id="WP_017000626.1">
    <property type="nucleotide sequence ID" value="NZ_CP116807.1"/>
</dbReference>
<name>A0AAP1RTJ2_MAMLE</name>
<dbReference type="PROSITE" id="PS51704">
    <property type="entry name" value="GP_PDE"/>
    <property type="match status" value="1"/>
</dbReference>
<dbReference type="EMBL" id="CP118848">
    <property type="protein sequence ID" value="WHI58885.1"/>
    <property type="molecule type" value="Genomic_DNA"/>
</dbReference>
<dbReference type="PANTHER" id="PTHR46211">
    <property type="entry name" value="GLYCEROPHOSPHORYL DIESTER PHOSPHODIESTERASE"/>
    <property type="match status" value="1"/>
</dbReference>
<dbReference type="SUPFAM" id="SSF51695">
    <property type="entry name" value="PLC-like phosphodiesterases"/>
    <property type="match status" value="1"/>
</dbReference>
<evidence type="ECO:0000313" key="3">
    <source>
        <dbReference type="EMBL" id="WHI58885.1"/>
    </source>
</evidence>
<dbReference type="Proteomes" id="UP000770161">
    <property type="component" value="Unassembled WGS sequence"/>
</dbReference>
<dbReference type="AlphaFoldDB" id="A0AAP1RTJ2"/>
<organism evidence="3 5">
    <name type="scientific">Mammaliicoccus lentus</name>
    <name type="common">Staphylococcus lentus</name>
    <dbReference type="NCBI Taxonomy" id="42858"/>
    <lineage>
        <taxon>Bacteria</taxon>
        <taxon>Bacillati</taxon>
        <taxon>Bacillota</taxon>
        <taxon>Bacilli</taxon>
        <taxon>Bacillales</taxon>
        <taxon>Staphylococcaceae</taxon>
        <taxon>Mammaliicoccus</taxon>
    </lineage>
</organism>
<dbReference type="EMBL" id="JAHLZN010000002">
    <property type="protein sequence ID" value="MBU6112825.1"/>
    <property type="molecule type" value="Genomic_DNA"/>
</dbReference>
<dbReference type="InterPro" id="IPR017946">
    <property type="entry name" value="PLC-like_Pdiesterase_TIM-brl"/>
</dbReference>
<reference evidence="2 4" key="1">
    <citation type="submission" date="2021-06" db="EMBL/GenBank/DDBJ databases">
        <title>Staphylococcus lentus K169 genome sequencing.</title>
        <authorList>
            <person name="Sundareshan S."/>
            <person name="Akhila D.S."/>
            <person name="Prachi D."/>
            <person name="Sivakumar R."/>
            <person name="Rajendhran J."/>
            <person name="Isloor S."/>
            <person name="Hegde N.R."/>
        </authorList>
    </citation>
    <scope>NUCLEOTIDE SEQUENCE [LARGE SCALE GENOMIC DNA]</scope>
    <source>
        <strain evidence="2 4">K169</strain>
    </source>
</reference>